<organism evidence="2 3">
    <name type="scientific">Deinococcus arcticus</name>
    <dbReference type="NCBI Taxonomy" id="2136176"/>
    <lineage>
        <taxon>Bacteria</taxon>
        <taxon>Thermotogati</taxon>
        <taxon>Deinococcota</taxon>
        <taxon>Deinococci</taxon>
        <taxon>Deinococcales</taxon>
        <taxon>Deinococcaceae</taxon>
        <taxon>Deinococcus</taxon>
    </lineage>
</organism>
<keyword evidence="1" id="KW-1133">Transmembrane helix</keyword>
<proteinExistence type="predicted"/>
<feature type="transmembrane region" description="Helical" evidence="1">
    <location>
        <begin position="80"/>
        <end position="110"/>
    </location>
</feature>
<keyword evidence="3" id="KW-1185">Reference proteome</keyword>
<gene>
    <name evidence="2" type="ORF">C8263_10080</name>
</gene>
<evidence type="ECO:0000256" key="1">
    <source>
        <dbReference type="SAM" id="Phobius"/>
    </source>
</evidence>
<sequence>MTRASRWLRGLALLHLAVGVVLYREPLLAWLQAGVVGAIDPHWDRMAAFWFLLYGALLYGQGQLAAAFETRREPLPRAFVQGWLLTGLLGSMAMPLSGLPLVALAAALSLRARPLRGAP</sequence>
<dbReference type="EMBL" id="PYSV01000008">
    <property type="protein sequence ID" value="PTA68054.1"/>
    <property type="molecule type" value="Genomic_DNA"/>
</dbReference>
<dbReference type="Proteomes" id="UP000240317">
    <property type="component" value="Unassembled WGS sequence"/>
</dbReference>
<evidence type="ECO:0000313" key="2">
    <source>
        <dbReference type="EMBL" id="PTA68054.1"/>
    </source>
</evidence>
<comment type="caution">
    <text evidence="2">The sequence shown here is derived from an EMBL/GenBank/DDBJ whole genome shotgun (WGS) entry which is preliminary data.</text>
</comment>
<dbReference type="RefSeq" id="WP_107137993.1">
    <property type="nucleotide sequence ID" value="NZ_PYSV01000008.1"/>
</dbReference>
<dbReference type="AlphaFoldDB" id="A0A2T3W8C5"/>
<evidence type="ECO:0000313" key="3">
    <source>
        <dbReference type="Proteomes" id="UP000240317"/>
    </source>
</evidence>
<keyword evidence="1" id="KW-0472">Membrane</keyword>
<keyword evidence="1" id="KW-0812">Transmembrane</keyword>
<reference evidence="2 3" key="1">
    <citation type="submission" date="2018-03" db="EMBL/GenBank/DDBJ databases">
        <title>Draft genome of Deinococcus sp. OD32.</title>
        <authorList>
            <person name="Wang X.-P."/>
            <person name="Du Z.-J."/>
        </authorList>
    </citation>
    <scope>NUCLEOTIDE SEQUENCE [LARGE SCALE GENOMIC DNA]</scope>
    <source>
        <strain evidence="2 3">OD32</strain>
    </source>
</reference>
<feature type="transmembrane region" description="Helical" evidence="1">
    <location>
        <begin position="48"/>
        <end position="68"/>
    </location>
</feature>
<dbReference type="Pfam" id="PF20064">
    <property type="entry name" value="DUF6463"/>
    <property type="match status" value="1"/>
</dbReference>
<dbReference type="InterPro" id="IPR045590">
    <property type="entry name" value="DUF6463"/>
</dbReference>
<protein>
    <submittedName>
        <fullName evidence="2">Uncharacterized protein</fullName>
    </submittedName>
</protein>
<name>A0A2T3W8C5_9DEIO</name>
<accession>A0A2T3W8C5</accession>